<feature type="transmembrane region" description="Helical" evidence="7">
    <location>
        <begin position="217"/>
        <end position="240"/>
    </location>
</feature>
<sequence>MSDLLVYSGHFYTNFLAFLFILLRVSSIIVFAPIFSSASIPPQVKVAFSFVFAVILYPTVRSYIHIESINTLYIVSITLRELMFAVLLSLTIHFIWSGLELGAQLVGFNMGFSIANVISPEENIQISVLAEFESIFAILVFLIINGHYVFIQAMTYSFEVLKVGGFSLNQNIFHIFNKLTAVLFDVSFTVLAPVIIALFITQVVFGVIARTMPQMNIMIVAFPLSIAIGFITLGASFVFVAESLIHYYHQAFGYIYAIIRGG</sequence>
<comment type="subcellular location">
    <subcellularLocation>
        <location evidence="1">Cell membrane</location>
        <topology evidence="1">Multi-pass membrane protein</topology>
    </subcellularLocation>
</comment>
<dbReference type="RefSeq" id="WP_013681884.1">
    <property type="nucleotide sequence ID" value="NC_015318.1"/>
</dbReference>
<evidence type="ECO:0000256" key="2">
    <source>
        <dbReference type="ARBA" id="ARBA00009772"/>
    </source>
</evidence>
<evidence type="ECO:0000256" key="6">
    <source>
        <dbReference type="ARBA" id="ARBA00023136"/>
    </source>
</evidence>
<dbReference type="InParanoid" id="F2LVQ9"/>
<comment type="similarity">
    <text evidence="2">Belongs to the FliR/MopE/SpaR family.</text>
</comment>
<evidence type="ECO:0000256" key="7">
    <source>
        <dbReference type="SAM" id="Phobius"/>
    </source>
</evidence>
<dbReference type="Proteomes" id="UP000008139">
    <property type="component" value="Chromosome"/>
</dbReference>
<evidence type="ECO:0000256" key="1">
    <source>
        <dbReference type="ARBA" id="ARBA00004651"/>
    </source>
</evidence>
<evidence type="ECO:0000256" key="3">
    <source>
        <dbReference type="ARBA" id="ARBA00022475"/>
    </source>
</evidence>
<keyword evidence="6 7" id="KW-0472">Membrane</keyword>
<evidence type="ECO:0000256" key="5">
    <source>
        <dbReference type="ARBA" id="ARBA00022989"/>
    </source>
</evidence>
<feature type="transmembrane region" description="Helical" evidence="7">
    <location>
        <begin position="135"/>
        <end position="158"/>
    </location>
</feature>
<name>F2LVQ9_HIPMA</name>
<dbReference type="EMBL" id="CP002606">
    <property type="protein sequence ID" value="AEA33843.1"/>
    <property type="molecule type" value="Genomic_DNA"/>
</dbReference>
<dbReference type="Pfam" id="PF01311">
    <property type="entry name" value="Bac_export_1"/>
    <property type="match status" value="1"/>
</dbReference>
<keyword evidence="5 7" id="KW-1133">Transmembrane helix</keyword>
<dbReference type="STRING" id="760142.Hipma_0873"/>
<keyword evidence="9" id="KW-1185">Reference proteome</keyword>
<dbReference type="HOGENOM" id="CLU_063626_2_3_7"/>
<feature type="transmembrane region" description="Helical" evidence="7">
    <location>
        <begin position="179"/>
        <end position="205"/>
    </location>
</feature>
<dbReference type="eggNOG" id="COG1684">
    <property type="taxonomic scope" value="Bacteria"/>
</dbReference>
<feature type="transmembrane region" description="Helical" evidence="7">
    <location>
        <begin position="42"/>
        <end position="60"/>
    </location>
</feature>
<dbReference type="KEGG" id="hmr:Hipma_0873"/>
<evidence type="ECO:0000313" key="8">
    <source>
        <dbReference type="EMBL" id="AEA33843.1"/>
    </source>
</evidence>
<dbReference type="PRINTS" id="PR00953">
    <property type="entry name" value="TYPE3IMRPROT"/>
</dbReference>
<dbReference type="InterPro" id="IPR002010">
    <property type="entry name" value="T3SS_IM_R"/>
</dbReference>
<protein>
    <submittedName>
        <fullName evidence="8">Type III secretion system inner membrane R protein</fullName>
    </submittedName>
</protein>
<evidence type="ECO:0000256" key="4">
    <source>
        <dbReference type="ARBA" id="ARBA00022692"/>
    </source>
</evidence>
<feature type="transmembrane region" description="Helical" evidence="7">
    <location>
        <begin position="12"/>
        <end position="36"/>
    </location>
</feature>
<gene>
    <name evidence="8" type="ordered locus">Hipma_0873</name>
</gene>
<reference evidence="8 9" key="1">
    <citation type="journal article" date="2011" name="Stand. Genomic Sci.">
        <title>Complete genome sequence of the thermophilic sulfur-reducer Hippea maritima type strain (MH(2)).</title>
        <authorList>
            <person name="Huntemann M."/>
            <person name="Lu M."/>
            <person name="Nolan M."/>
            <person name="Lapidus A."/>
            <person name="Lucas S."/>
            <person name="Hammon N."/>
            <person name="Deshpande S."/>
            <person name="Cheng J.F."/>
            <person name="Tapia R."/>
            <person name="Han C."/>
            <person name="Goodwin L."/>
            <person name="Pitluck S."/>
            <person name="Liolios K."/>
            <person name="Pagani I."/>
            <person name="Ivanova N."/>
            <person name="Ovchinikova G."/>
            <person name="Pati A."/>
            <person name="Chen A."/>
            <person name="Palaniappan K."/>
            <person name="Land M."/>
            <person name="Hauser L."/>
            <person name="Jeffries C.D."/>
            <person name="Detter J.C."/>
            <person name="Brambilla E.M."/>
            <person name="Rohde M."/>
            <person name="Spring S."/>
            <person name="Goker M."/>
            <person name="Woyke T."/>
            <person name="Bristow J."/>
            <person name="Eisen J.A."/>
            <person name="Markowitz V."/>
            <person name="Hugenholtz P."/>
            <person name="Kyrpides N.C."/>
            <person name="Klenk H.P."/>
            <person name="Mavromatis K."/>
        </authorList>
    </citation>
    <scope>NUCLEOTIDE SEQUENCE [LARGE SCALE GENOMIC DNA]</scope>
    <source>
        <strain evidence="9">ATCC 700847 / DSM 10411 / MH2</strain>
    </source>
</reference>
<dbReference type="GO" id="GO:0005886">
    <property type="term" value="C:plasma membrane"/>
    <property type="evidence" value="ECO:0007669"/>
    <property type="project" value="UniProtKB-SubCell"/>
</dbReference>
<dbReference type="PANTHER" id="PTHR30065">
    <property type="entry name" value="FLAGELLAR BIOSYNTHETIC PROTEIN FLIR"/>
    <property type="match status" value="1"/>
</dbReference>
<keyword evidence="3" id="KW-1003">Cell membrane</keyword>
<keyword evidence="4 7" id="KW-0812">Transmembrane</keyword>
<dbReference type="AlphaFoldDB" id="F2LVQ9"/>
<dbReference type="OrthoDB" id="9797790at2"/>
<evidence type="ECO:0000313" key="9">
    <source>
        <dbReference type="Proteomes" id="UP000008139"/>
    </source>
</evidence>
<dbReference type="FunCoup" id="F2LVQ9">
    <property type="interactions" value="55"/>
</dbReference>
<dbReference type="PANTHER" id="PTHR30065:SF8">
    <property type="entry name" value="FLAGELLAR BIOSYNTHETIC PROTEIN FLIR"/>
    <property type="match status" value="1"/>
</dbReference>
<proteinExistence type="inferred from homology"/>
<dbReference type="GO" id="GO:0006605">
    <property type="term" value="P:protein targeting"/>
    <property type="evidence" value="ECO:0007669"/>
    <property type="project" value="InterPro"/>
</dbReference>
<reference evidence="9" key="2">
    <citation type="submission" date="2011-03" db="EMBL/GenBank/DDBJ databases">
        <title>The complete genome of Hippea maritima DSM 10411.</title>
        <authorList>
            <consortium name="US DOE Joint Genome Institute (JGI-PGF)"/>
            <person name="Lucas S."/>
            <person name="Copeland A."/>
            <person name="Lapidus A."/>
            <person name="Bruce D."/>
            <person name="Goodwin L."/>
            <person name="Pitluck S."/>
            <person name="Peters L."/>
            <person name="Kyrpides N."/>
            <person name="Mavromatis K."/>
            <person name="Pagani I."/>
            <person name="Ivanova N."/>
            <person name="Mikhailova N."/>
            <person name="Lu M."/>
            <person name="Detter J.C."/>
            <person name="Tapia R."/>
            <person name="Han C."/>
            <person name="Land M."/>
            <person name="Hauser L."/>
            <person name="Markowitz V."/>
            <person name="Cheng J.-F."/>
            <person name="Hugenholtz P."/>
            <person name="Woyke T."/>
            <person name="Wu D."/>
            <person name="Spring S."/>
            <person name="Schroeder M."/>
            <person name="Brambilla E."/>
            <person name="Klenk H.-P."/>
            <person name="Eisen J.A."/>
        </authorList>
    </citation>
    <scope>NUCLEOTIDE SEQUENCE [LARGE SCALE GENOMIC DNA]</scope>
    <source>
        <strain evidence="9">ATCC 700847 / DSM 10411 / MH2</strain>
    </source>
</reference>
<accession>F2LVQ9</accession>
<organism evidence="8 9">
    <name type="scientific">Hippea maritima (strain ATCC 700847 / DSM 10411 / MH2)</name>
    <dbReference type="NCBI Taxonomy" id="760142"/>
    <lineage>
        <taxon>Bacteria</taxon>
        <taxon>Pseudomonadati</taxon>
        <taxon>Campylobacterota</taxon>
        <taxon>Desulfurellia</taxon>
        <taxon>Desulfurellales</taxon>
        <taxon>Hippeaceae</taxon>
        <taxon>Hippea</taxon>
    </lineage>
</organism>